<protein>
    <submittedName>
        <fullName evidence="2">Uncharacterized protein</fullName>
    </submittedName>
</protein>
<feature type="non-terminal residue" evidence="2">
    <location>
        <position position="64"/>
    </location>
</feature>
<feature type="region of interest" description="Disordered" evidence="1">
    <location>
        <begin position="41"/>
        <end position="64"/>
    </location>
</feature>
<feature type="non-terminal residue" evidence="2">
    <location>
        <position position="1"/>
    </location>
</feature>
<dbReference type="Proteomes" id="UP001066276">
    <property type="component" value="Chromosome 4_2"/>
</dbReference>
<dbReference type="EMBL" id="JANPWB010000008">
    <property type="protein sequence ID" value="KAJ1167513.1"/>
    <property type="molecule type" value="Genomic_DNA"/>
</dbReference>
<evidence type="ECO:0000313" key="3">
    <source>
        <dbReference type="Proteomes" id="UP001066276"/>
    </source>
</evidence>
<evidence type="ECO:0000256" key="1">
    <source>
        <dbReference type="SAM" id="MobiDB-lite"/>
    </source>
</evidence>
<comment type="caution">
    <text evidence="2">The sequence shown here is derived from an EMBL/GenBank/DDBJ whole genome shotgun (WGS) entry which is preliminary data.</text>
</comment>
<accession>A0AAV7SU14</accession>
<reference evidence="2" key="1">
    <citation type="journal article" date="2022" name="bioRxiv">
        <title>Sequencing and chromosome-scale assembly of the giantPleurodeles waltlgenome.</title>
        <authorList>
            <person name="Brown T."/>
            <person name="Elewa A."/>
            <person name="Iarovenko S."/>
            <person name="Subramanian E."/>
            <person name="Araus A.J."/>
            <person name="Petzold A."/>
            <person name="Susuki M."/>
            <person name="Suzuki K.-i.T."/>
            <person name="Hayashi T."/>
            <person name="Toyoda A."/>
            <person name="Oliveira C."/>
            <person name="Osipova E."/>
            <person name="Leigh N.D."/>
            <person name="Simon A."/>
            <person name="Yun M.H."/>
        </authorList>
    </citation>
    <scope>NUCLEOTIDE SEQUENCE</scope>
    <source>
        <strain evidence="2">20211129_DDA</strain>
        <tissue evidence="2">Liver</tissue>
    </source>
</reference>
<name>A0AAV7SU14_PLEWA</name>
<dbReference type="AlphaFoldDB" id="A0AAV7SU14"/>
<keyword evidence="3" id="KW-1185">Reference proteome</keyword>
<gene>
    <name evidence="2" type="ORF">NDU88_007904</name>
</gene>
<organism evidence="2 3">
    <name type="scientific">Pleurodeles waltl</name>
    <name type="common">Iberian ribbed newt</name>
    <dbReference type="NCBI Taxonomy" id="8319"/>
    <lineage>
        <taxon>Eukaryota</taxon>
        <taxon>Metazoa</taxon>
        <taxon>Chordata</taxon>
        <taxon>Craniata</taxon>
        <taxon>Vertebrata</taxon>
        <taxon>Euteleostomi</taxon>
        <taxon>Amphibia</taxon>
        <taxon>Batrachia</taxon>
        <taxon>Caudata</taxon>
        <taxon>Salamandroidea</taxon>
        <taxon>Salamandridae</taxon>
        <taxon>Pleurodelinae</taxon>
        <taxon>Pleurodeles</taxon>
    </lineage>
</organism>
<proteinExistence type="predicted"/>
<evidence type="ECO:0000313" key="2">
    <source>
        <dbReference type="EMBL" id="KAJ1167513.1"/>
    </source>
</evidence>
<sequence>ERWMLTSLPASPSVSSLLQRRRDPLSVCAVIIIFRHSQTPSYLKSAPAPGGGGSLEMSAQVTAQ</sequence>